<evidence type="ECO:0000313" key="2">
    <source>
        <dbReference type="EMBL" id="PON90602.1"/>
    </source>
</evidence>
<keyword evidence="3" id="KW-1185">Reference proteome</keyword>
<dbReference type="Proteomes" id="UP000237000">
    <property type="component" value="Unassembled WGS sequence"/>
</dbReference>
<name>A0A2P5EYJ4_TREOI</name>
<proteinExistence type="predicted"/>
<evidence type="ECO:0000256" key="1">
    <source>
        <dbReference type="SAM" id="MobiDB-lite"/>
    </source>
</evidence>
<sequence length="60" mass="6742">VIDERNRRQPKQTSISQPAPSLTQQKVHPLSRNKESSLTQTQQSGANHPVSIRLLLKSIL</sequence>
<dbReference type="AlphaFoldDB" id="A0A2P5EYJ4"/>
<reference evidence="3" key="1">
    <citation type="submission" date="2016-06" db="EMBL/GenBank/DDBJ databases">
        <title>Parallel loss of symbiosis genes in relatives of nitrogen-fixing non-legume Parasponia.</title>
        <authorList>
            <person name="Van Velzen R."/>
            <person name="Holmer R."/>
            <person name="Bu F."/>
            <person name="Rutten L."/>
            <person name="Van Zeijl A."/>
            <person name="Liu W."/>
            <person name="Santuari L."/>
            <person name="Cao Q."/>
            <person name="Sharma T."/>
            <person name="Shen D."/>
            <person name="Roswanjaya Y."/>
            <person name="Wardhani T."/>
            <person name="Kalhor M.S."/>
            <person name="Jansen J."/>
            <person name="Van den Hoogen J."/>
            <person name="Gungor B."/>
            <person name="Hartog M."/>
            <person name="Hontelez J."/>
            <person name="Verver J."/>
            <person name="Yang W.-C."/>
            <person name="Schijlen E."/>
            <person name="Repin R."/>
            <person name="Schilthuizen M."/>
            <person name="Schranz E."/>
            <person name="Heidstra R."/>
            <person name="Miyata K."/>
            <person name="Fedorova E."/>
            <person name="Kohlen W."/>
            <person name="Bisseling T."/>
            <person name="Smit S."/>
            <person name="Geurts R."/>
        </authorList>
    </citation>
    <scope>NUCLEOTIDE SEQUENCE [LARGE SCALE GENOMIC DNA]</scope>
    <source>
        <strain evidence="3">cv. RG33-2</strain>
    </source>
</reference>
<gene>
    <name evidence="2" type="ORF">TorRG33x02_136570</name>
</gene>
<dbReference type="EMBL" id="JXTC01000082">
    <property type="protein sequence ID" value="PON90602.1"/>
    <property type="molecule type" value="Genomic_DNA"/>
</dbReference>
<accession>A0A2P5EYJ4</accession>
<evidence type="ECO:0000313" key="3">
    <source>
        <dbReference type="Proteomes" id="UP000237000"/>
    </source>
</evidence>
<feature type="non-terminal residue" evidence="2">
    <location>
        <position position="1"/>
    </location>
</feature>
<feature type="compositionally biased region" description="Polar residues" evidence="1">
    <location>
        <begin position="36"/>
        <end position="46"/>
    </location>
</feature>
<feature type="region of interest" description="Disordered" evidence="1">
    <location>
        <begin position="1"/>
        <end position="50"/>
    </location>
</feature>
<dbReference type="InParanoid" id="A0A2P5EYJ4"/>
<comment type="caution">
    <text evidence="2">The sequence shown here is derived from an EMBL/GenBank/DDBJ whole genome shotgun (WGS) entry which is preliminary data.</text>
</comment>
<feature type="compositionally biased region" description="Polar residues" evidence="1">
    <location>
        <begin position="11"/>
        <end position="26"/>
    </location>
</feature>
<protein>
    <submittedName>
        <fullName evidence="2">Uncharacterized protein</fullName>
    </submittedName>
</protein>
<organism evidence="2 3">
    <name type="scientific">Trema orientale</name>
    <name type="common">Charcoal tree</name>
    <name type="synonym">Celtis orientalis</name>
    <dbReference type="NCBI Taxonomy" id="63057"/>
    <lineage>
        <taxon>Eukaryota</taxon>
        <taxon>Viridiplantae</taxon>
        <taxon>Streptophyta</taxon>
        <taxon>Embryophyta</taxon>
        <taxon>Tracheophyta</taxon>
        <taxon>Spermatophyta</taxon>
        <taxon>Magnoliopsida</taxon>
        <taxon>eudicotyledons</taxon>
        <taxon>Gunneridae</taxon>
        <taxon>Pentapetalae</taxon>
        <taxon>rosids</taxon>
        <taxon>fabids</taxon>
        <taxon>Rosales</taxon>
        <taxon>Cannabaceae</taxon>
        <taxon>Trema</taxon>
    </lineage>
</organism>